<proteinExistence type="predicted"/>
<dbReference type="OrthoDB" id="1629525at2"/>
<evidence type="ECO:0008006" key="5">
    <source>
        <dbReference type="Google" id="ProtNLM"/>
    </source>
</evidence>
<reference evidence="3 4" key="1">
    <citation type="submission" date="2011-10" db="EMBL/GenBank/DDBJ databases">
        <title>Whole genome sequence of Selenomonas ruminantium subsp. lactilytica TAM6421.</title>
        <authorList>
            <person name="Oguchi A."/>
            <person name="Ankai A."/>
            <person name="Kaneko J."/>
            <person name="Yamada-Narita S."/>
            <person name="Fukui S."/>
            <person name="Takahashi M."/>
            <person name="Onodera T."/>
            <person name="Kojima S."/>
            <person name="Fushimi T."/>
            <person name="Abe N."/>
            <person name="Kamio Y."/>
            <person name="Yamazaki S."/>
            <person name="Fujita N."/>
        </authorList>
    </citation>
    <scope>NUCLEOTIDE SEQUENCE [LARGE SCALE GENOMIC DNA]</scope>
    <source>
        <strain evidence="4">NBRC 103574 / TAM6421</strain>
    </source>
</reference>
<feature type="transmembrane region" description="Helical" evidence="2">
    <location>
        <begin position="62"/>
        <end position="80"/>
    </location>
</feature>
<dbReference type="eggNOG" id="ENOG5032WF3">
    <property type="taxonomic scope" value="Bacteria"/>
</dbReference>
<keyword evidence="2" id="KW-0472">Membrane</keyword>
<dbReference type="HOGENOM" id="CLU_1488072_0_0_9"/>
<dbReference type="EMBL" id="AP012292">
    <property type="protein sequence ID" value="BAL84315.1"/>
    <property type="molecule type" value="Genomic_DNA"/>
</dbReference>
<evidence type="ECO:0000313" key="4">
    <source>
        <dbReference type="Proteomes" id="UP000007887"/>
    </source>
</evidence>
<evidence type="ECO:0000256" key="2">
    <source>
        <dbReference type="SAM" id="Phobius"/>
    </source>
</evidence>
<dbReference type="Proteomes" id="UP000007887">
    <property type="component" value="Chromosome"/>
</dbReference>
<protein>
    <recommendedName>
        <fullName evidence="5">Preprotein translocase subunit SecG</fullName>
    </recommendedName>
</protein>
<feature type="region of interest" description="Disordered" evidence="1">
    <location>
        <begin position="94"/>
        <end position="181"/>
    </location>
</feature>
<organism evidence="3 4">
    <name type="scientific">Selenomonas ruminantium subsp. lactilytica (strain NBRC 103574 / TAM6421)</name>
    <dbReference type="NCBI Taxonomy" id="927704"/>
    <lineage>
        <taxon>Bacteria</taxon>
        <taxon>Bacillati</taxon>
        <taxon>Bacillota</taxon>
        <taxon>Negativicutes</taxon>
        <taxon>Selenomonadales</taxon>
        <taxon>Selenomonadaceae</taxon>
        <taxon>Selenomonas</taxon>
    </lineage>
</organism>
<dbReference type="AlphaFoldDB" id="I0GU78"/>
<evidence type="ECO:0000256" key="1">
    <source>
        <dbReference type="SAM" id="MobiDB-lite"/>
    </source>
</evidence>
<dbReference type="KEGG" id="sri:SELR_26070"/>
<feature type="compositionally biased region" description="Pro residues" evidence="1">
    <location>
        <begin position="116"/>
        <end position="125"/>
    </location>
</feature>
<name>I0GU78_SELRL</name>
<accession>I0GU78</accession>
<gene>
    <name evidence="3" type="ordered locus">SELR_26070</name>
</gene>
<keyword evidence="2" id="KW-1133">Transmembrane helix</keyword>
<dbReference type="RefSeq" id="WP_014425734.1">
    <property type="nucleotide sequence ID" value="NC_017068.1"/>
</dbReference>
<keyword evidence="2" id="KW-0812">Transmembrane</keyword>
<evidence type="ECO:0000313" key="3">
    <source>
        <dbReference type="EMBL" id="BAL84315.1"/>
    </source>
</evidence>
<sequence length="181" mass="19562">MDRRSQQNHIRAARDWLGRAEDSLAQENDVQGDLKLMLARAELAHVGQSPRSRTLFLWGRRGAALLLALALAGGVLWKGVPPFMPVEENRQVLNQTGASVSPAPPAEDVPAAAEPPAQPAAPEPPSVRTEPEKQAEKPAVSESPRRAVADTESLPVPKTAPQPPDMEKQQLMQSAGKILRQ</sequence>
<dbReference type="PATRIC" id="fig|927704.6.peg.2692"/>